<dbReference type="HOGENOM" id="CLU_099165_2_1_1"/>
<dbReference type="InterPro" id="IPR021054">
    <property type="entry name" value="Cell_wall_mannoprotein_1"/>
</dbReference>
<evidence type="ECO:0008006" key="4">
    <source>
        <dbReference type="Google" id="ProtNLM"/>
    </source>
</evidence>
<dbReference type="Proteomes" id="UP000027222">
    <property type="component" value="Unassembled WGS sequence"/>
</dbReference>
<sequence>MKFTLTFTLLTSLVAVAFASVADTVNNIENIKNQILALHKTVAALPDTGGSLLSAIPLHTGASNVLAATKKGIADFSGLPKPLSEADGNQILAAFQDVEPVVTDISNTIVAKRDTFRSVPLVGNLVNPVAQYHFITTRAFGAKLVDAFAAAGASDAQLDRAKTLKTFGEAAIDRAIVAYS</sequence>
<accession>A0A067SD51</accession>
<evidence type="ECO:0000256" key="1">
    <source>
        <dbReference type="SAM" id="SignalP"/>
    </source>
</evidence>
<evidence type="ECO:0000313" key="2">
    <source>
        <dbReference type="EMBL" id="KDR68850.1"/>
    </source>
</evidence>
<dbReference type="EMBL" id="KL142405">
    <property type="protein sequence ID" value="KDR68850.1"/>
    <property type="molecule type" value="Genomic_DNA"/>
</dbReference>
<keyword evidence="1" id="KW-0732">Signal</keyword>
<dbReference type="OrthoDB" id="3016640at2759"/>
<name>A0A067SD51_GALM3</name>
<gene>
    <name evidence="2" type="ORF">GALMADRAFT_145886</name>
</gene>
<dbReference type="Pfam" id="PF12296">
    <property type="entry name" value="HsbA"/>
    <property type="match status" value="1"/>
</dbReference>
<protein>
    <recommendedName>
        <fullName evidence="4">Hydrophobic surface binding protein</fullName>
    </recommendedName>
</protein>
<dbReference type="AlphaFoldDB" id="A0A067SD51"/>
<organism evidence="2 3">
    <name type="scientific">Galerina marginata (strain CBS 339.88)</name>
    <dbReference type="NCBI Taxonomy" id="685588"/>
    <lineage>
        <taxon>Eukaryota</taxon>
        <taxon>Fungi</taxon>
        <taxon>Dikarya</taxon>
        <taxon>Basidiomycota</taxon>
        <taxon>Agaricomycotina</taxon>
        <taxon>Agaricomycetes</taxon>
        <taxon>Agaricomycetidae</taxon>
        <taxon>Agaricales</taxon>
        <taxon>Agaricineae</taxon>
        <taxon>Strophariaceae</taxon>
        <taxon>Galerina</taxon>
    </lineage>
</organism>
<reference evidence="3" key="1">
    <citation type="journal article" date="2014" name="Proc. Natl. Acad. Sci. U.S.A.">
        <title>Extensive sampling of basidiomycete genomes demonstrates inadequacy of the white-rot/brown-rot paradigm for wood decay fungi.</title>
        <authorList>
            <person name="Riley R."/>
            <person name="Salamov A.A."/>
            <person name="Brown D.W."/>
            <person name="Nagy L.G."/>
            <person name="Floudas D."/>
            <person name="Held B.W."/>
            <person name="Levasseur A."/>
            <person name="Lombard V."/>
            <person name="Morin E."/>
            <person name="Otillar R."/>
            <person name="Lindquist E.A."/>
            <person name="Sun H."/>
            <person name="LaButti K.M."/>
            <person name="Schmutz J."/>
            <person name="Jabbour D."/>
            <person name="Luo H."/>
            <person name="Baker S.E."/>
            <person name="Pisabarro A.G."/>
            <person name="Walton J.D."/>
            <person name="Blanchette R.A."/>
            <person name="Henrissat B."/>
            <person name="Martin F."/>
            <person name="Cullen D."/>
            <person name="Hibbett D.S."/>
            <person name="Grigoriev I.V."/>
        </authorList>
    </citation>
    <scope>NUCLEOTIDE SEQUENCE [LARGE SCALE GENOMIC DNA]</scope>
    <source>
        <strain evidence="3">CBS 339.88</strain>
    </source>
</reference>
<evidence type="ECO:0000313" key="3">
    <source>
        <dbReference type="Proteomes" id="UP000027222"/>
    </source>
</evidence>
<feature type="signal peptide" evidence="1">
    <location>
        <begin position="1"/>
        <end position="19"/>
    </location>
</feature>
<feature type="chain" id="PRO_5001645644" description="Hydrophobic surface binding protein" evidence="1">
    <location>
        <begin position="20"/>
        <end position="180"/>
    </location>
</feature>
<proteinExistence type="predicted"/>
<keyword evidence="3" id="KW-1185">Reference proteome</keyword>